<evidence type="ECO:0000313" key="2">
    <source>
        <dbReference type="EMBL" id="SFQ94943.1"/>
    </source>
</evidence>
<dbReference type="GO" id="GO:0016810">
    <property type="term" value="F:hydrolase activity, acting on carbon-nitrogen (but not peptide) bonds"/>
    <property type="evidence" value="ECO:0007669"/>
    <property type="project" value="InterPro"/>
</dbReference>
<organism evidence="2 3">
    <name type="scientific">Desulfoscipio geothermicus DSM 3669</name>
    <dbReference type="NCBI Taxonomy" id="1121426"/>
    <lineage>
        <taxon>Bacteria</taxon>
        <taxon>Bacillati</taxon>
        <taxon>Bacillota</taxon>
        <taxon>Clostridia</taxon>
        <taxon>Eubacteriales</taxon>
        <taxon>Desulfallaceae</taxon>
        <taxon>Desulfoscipio</taxon>
    </lineage>
</organism>
<dbReference type="PROSITE" id="PS51677">
    <property type="entry name" value="NODB"/>
    <property type="match status" value="1"/>
</dbReference>
<dbReference type="AlphaFoldDB" id="A0A1I6CP26"/>
<reference evidence="3" key="1">
    <citation type="submission" date="2016-10" db="EMBL/GenBank/DDBJ databases">
        <authorList>
            <person name="Varghese N."/>
            <person name="Submissions S."/>
        </authorList>
    </citation>
    <scope>NUCLEOTIDE SEQUENCE [LARGE SCALE GENOMIC DNA]</scope>
    <source>
        <strain evidence="3">DSM 3669</strain>
    </source>
</reference>
<dbReference type="Gene3D" id="3.20.20.370">
    <property type="entry name" value="Glycoside hydrolase/deacetylase"/>
    <property type="match status" value="1"/>
</dbReference>
<dbReference type="RefSeq" id="WP_092481491.1">
    <property type="nucleotide sequence ID" value="NZ_FOYM01000001.1"/>
</dbReference>
<protein>
    <submittedName>
        <fullName evidence="2">Peptidoglycan/xylan/chitin deacetylase, PgdA/CDA1 family</fullName>
    </submittedName>
</protein>
<sequence>MKKLLISMFIAIIPFLLISGGTYPAGQNVLFTFDDGPNPLYTPQVLQTLHENNIQAVFFVVGQEVLKHPDLLAEIDRHGHLIGVHTFSHRNITEMTHAELRREIQATAELINRITGQNPVYFRPPRGKHNRAQLDLIYNMSYVPVKWHGCLEKRGVDKPEQLVNDLIKRIRHIPNPVILLHDGDPAHYHDRTATMQSLPLLIERLRESGYGFADPRDSSKLRQVEL</sequence>
<dbReference type="OrthoDB" id="61520at2"/>
<keyword evidence="3" id="KW-1185">Reference proteome</keyword>
<dbReference type="CDD" id="cd10917">
    <property type="entry name" value="CE4_NodB_like_6s_7s"/>
    <property type="match status" value="1"/>
</dbReference>
<dbReference type="InterPro" id="IPR002509">
    <property type="entry name" value="NODB_dom"/>
</dbReference>
<dbReference type="InterPro" id="IPR011330">
    <property type="entry name" value="Glyco_hydro/deAcase_b/a-brl"/>
</dbReference>
<dbReference type="Proteomes" id="UP000199584">
    <property type="component" value="Unassembled WGS sequence"/>
</dbReference>
<feature type="domain" description="NodB homology" evidence="1">
    <location>
        <begin position="27"/>
        <end position="213"/>
    </location>
</feature>
<evidence type="ECO:0000313" key="3">
    <source>
        <dbReference type="Proteomes" id="UP000199584"/>
    </source>
</evidence>
<dbReference type="EMBL" id="FOYM01000001">
    <property type="protein sequence ID" value="SFQ94943.1"/>
    <property type="molecule type" value="Genomic_DNA"/>
</dbReference>
<dbReference type="PANTHER" id="PTHR10587">
    <property type="entry name" value="GLYCOSYL TRANSFERASE-RELATED"/>
    <property type="match status" value="1"/>
</dbReference>
<dbReference type="GO" id="GO:0005975">
    <property type="term" value="P:carbohydrate metabolic process"/>
    <property type="evidence" value="ECO:0007669"/>
    <property type="project" value="InterPro"/>
</dbReference>
<evidence type="ECO:0000259" key="1">
    <source>
        <dbReference type="PROSITE" id="PS51677"/>
    </source>
</evidence>
<proteinExistence type="predicted"/>
<dbReference type="STRING" id="39060.SAMN05660706_10190"/>
<dbReference type="Pfam" id="PF01522">
    <property type="entry name" value="Polysacc_deac_1"/>
    <property type="match status" value="1"/>
</dbReference>
<name>A0A1I6CP26_9FIRM</name>
<gene>
    <name evidence="2" type="ORF">SAMN05660706_10190</name>
</gene>
<accession>A0A1I6CP26</accession>
<dbReference type="SUPFAM" id="SSF88713">
    <property type="entry name" value="Glycoside hydrolase/deacetylase"/>
    <property type="match status" value="1"/>
</dbReference>
<dbReference type="InterPro" id="IPR050248">
    <property type="entry name" value="Polysacc_deacetylase_ArnD"/>
</dbReference>